<reference evidence="3 4" key="1">
    <citation type="submission" date="2015-08" db="EMBL/GenBank/DDBJ databases">
        <title>Genomic sequence of Lactobacillus heilongjiangensis DSM 28069, isolated from Chinese traditional pickle.</title>
        <authorList>
            <person name="Jiang X."/>
            <person name="Zheng B."/>
            <person name="Cheng H."/>
        </authorList>
    </citation>
    <scope>NUCLEOTIDE SEQUENCE [LARGE SCALE GENOMIC DNA]</scope>
    <source>
        <strain evidence="3 4">DSM 28069</strain>
    </source>
</reference>
<dbReference type="STRING" id="1074467.JP39_08470"/>
<keyword evidence="1" id="KW-0472">Membrane</keyword>
<dbReference type="RefSeq" id="WP_041500495.1">
    <property type="nucleotide sequence ID" value="NZ_BJDV01000002.1"/>
</dbReference>
<accession>A0A0K2LDK7</accession>
<name>A0A0K2LDK7_9LACO</name>
<evidence type="ECO:0000256" key="1">
    <source>
        <dbReference type="SAM" id="Phobius"/>
    </source>
</evidence>
<dbReference type="OrthoDB" id="2296070at2"/>
<keyword evidence="1" id="KW-1133">Transmembrane helix</keyword>
<organism evidence="3 4">
    <name type="scientific">Companilactobacillus heilongjiangensis</name>
    <dbReference type="NCBI Taxonomy" id="1074467"/>
    <lineage>
        <taxon>Bacteria</taxon>
        <taxon>Bacillati</taxon>
        <taxon>Bacillota</taxon>
        <taxon>Bacilli</taxon>
        <taxon>Lactobacillales</taxon>
        <taxon>Lactobacillaceae</taxon>
        <taxon>Companilactobacillus</taxon>
    </lineage>
</organism>
<feature type="chain" id="PRO_5005480284" description="Tim44-like domain-containing protein" evidence="2">
    <location>
        <begin position="27"/>
        <end position="234"/>
    </location>
</feature>
<gene>
    <name evidence="3" type="ORF">JP39_08470</name>
</gene>
<dbReference type="AlphaFoldDB" id="A0A0K2LDK7"/>
<feature type="signal peptide" evidence="2">
    <location>
        <begin position="1"/>
        <end position="26"/>
    </location>
</feature>
<sequence length="234" mass="27079">MKKMTLIMAIMSLSFLFIITPTRTFARAGGSMGGSSTGSSSTSSNSSDNYDNYRGYRGYGGFGRNRFSLVDAALIGFSGLSFFHFYRRNRRENYKIPETYDALTPELNTHFEPFFYKVEDAWTKNDLETLKTLMSPYYYAKQKRIINGYIRGHKIDHLDGLVIIDLEQVVTSSDEKVQVIVTAQARDYFQYDNKPESYNQQIQEDTNIERFKEIWTLVWKDETNLQLCNIKTIG</sequence>
<proteinExistence type="predicted"/>
<evidence type="ECO:0000313" key="3">
    <source>
        <dbReference type="EMBL" id="ALB29384.1"/>
    </source>
</evidence>
<evidence type="ECO:0008006" key="5">
    <source>
        <dbReference type="Google" id="ProtNLM"/>
    </source>
</evidence>
<evidence type="ECO:0000256" key="2">
    <source>
        <dbReference type="SAM" id="SignalP"/>
    </source>
</evidence>
<keyword evidence="1" id="KW-0812">Transmembrane</keyword>
<keyword evidence="2" id="KW-0732">Signal</keyword>
<dbReference type="KEGG" id="lhi:JP39_08470"/>
<dbReference type="Gene3D" id="3.10.450.240">
    <property type="match status" value="1"/>
</dbReference>
<dbReference type="EMBL" id="CP012559">
    <property type="protein sequence ID" value="ALB29384.1"/>
    <property type="molecule type" value="Genomic_DNA"/>
</dbReference>
<keyword evidence="4" id="KW-1185">Reference proteome</keyword>
<evidence type="ECO:0000313" key="4">
    <source>
        <dbReference type="Proteomes" id="UP000061546"/>
    </source>
</evidence>
<protein>
    <recommendedName>
        <fullName evidence="5">Tim44-like domain-containing protein</fullName>
    </recommendedName>
</protein>
<feature type="transmembrane region" description="Helical" evidence="1">
    <location>
        <begin position="67"/>
        <end position="86"/>
    </location>
</feature>
<dbReference type="Proteomes" id="UP000061546">
    <property type="component" value="Chromosome"/>
</dbReference>